<evidence type="ECO:0000256" key="2">
    <source>
        <dbReference type="ARBA" id="ARBA00022475"/>
    </source>
</evidence>
<dbReference type="InterPro" id="IPR003856">
    <property type="entry name" value="LPS_length_determ_N"/>
</dbReference>
<evidence type="ECO:0000256" key="3">
    <source>
        <dbReference type="ARBA" id="ARBA00022692"/>
    </source>
</evidence>
<keyword evidence="2" id="KW-1003">Cell membrane</keyword>
<evidence type="ECO:0000256" key="5">
    <source>
        <dbReference type="ARBA" id="ARBA00023136"/>
    </source>
</evidence>
<accession>A0A5C8J7B8</accession>
<dbReference type="InterPro" id="IPR050445">
    <property type="entry name" value="Bact_polysacc_biosynth/exp"/>
</dbReference>
<dbReference type="EMBL" id="VRTY01000088">
    <property type="protein sequence ID" value="TXK33790.1"/>
    <property type="molecule type" value="Genomic_DNA"/>
</dbReference>
<feature type="transmembrane region" description="Helical" evidence="7">
    <location>
        <begin position="12"/>
        <end position="31"/>
    </location>
</feature>
<proteinExistence type="predicted"/>
<evidence type="ECO:0000256" key="4">
    <source>
        <dbReference type="ARBA" id="ARBA00022989"/>
    </source>
</evidence>
<evidence type="ECO:0000259" key="8">
    <source>
        <dbReference type="Pfam" id="PF02706"/>
    </source>
</evidence>
<dbReference type="AlphaFoldDB" id="A0A5C8J7B8"/>
<evidence type="ECO:0000313" key="9">
    <source>
        <dbReference type="EMBL" id="TXK33790.1"/>
    </source>
</evidence>
<sequence length="725" mass="80233">MKLTEIFKLISRNWFLLVAVTSVTMASIYFFTRDQDDQYTSDTTIYTGIATGYNLGNVTESSAQYKAANNAFANLISIIDSRDIRKELGFKLLASHLMLKSYDATVLQESTYNTLQELVPAALKAKLIGATAEETAANLSAYYHASKSNVIRDIINSEDMIYSDKAFSTIVAKRIGESDLLQISFTSNDAGNTKNTLDLLTELVIRDHRKLFTAQSESVVDYFEKATEASFQKLKQAEENLLSFQKTNNIIDFNSQVGSTATEKNNLMGKYNDLEIDYAGALSTLNSLEQNLKDRGVPNLYSQEVLQLKNKLSKITTEIVQLELLNKGNKNAAQESRMNALKQEADELSKKMLGSVDKHYTNTHTMQGLPTAALLTDWVKTTFLIEELKSKMSLINKQQAMYAREYEKLMPLGAENKMIIREVDMAEQEYLAQLDGLKQSKLNQQNFEIISQLKVIDPPYLPGSPITSLRVIITVLGGIAALLLTLGFILAHAFLDQSLRKPSVAAKKMQYPIFGVLPETDATNAKQLLLAQNAEDQLARQLILKMRQKTSTAGPFVVGVLSSMSGEGKTALCHTLANSLSTMGIETQILYPENHKGQTVADAHSSFYAPLHGVLADASVADLAGVGYLDNAVILVEFPALLEDTYPVSLLKHLDLVLLTVRSNRAWQQADKIMFENIQQVTNAPIETVLSAVQSDDAKEMVVVRPKHVVQEQKALQAPKALTTA</sequence>
<feature type="domain" description="Polysaccharide chain length determinant N-terminal" evidence="8">
    <location>
        <begin position="3"/>
        <end position="87"/>
    </location>
</feature>
<dbReference type="Proteomes" id="UP000321926">
    <property type="component" value="Unassembled WGS sequence"/>
</dbReference>
<feature type="coiled-coil region" evidence="6">
    <location>
        <begin position="271"/>
        <end position="351"/>
    </location>
</feature>
<comment type="caution">
    <text evidence="9">The sequence shown here is derived from an EMBL/GenBank/DDBJ whole genome shotgun (WGS) entry which is preliminary data.</text>
</comment>
<protein>
    <recommendedName>
        <fullName evidence="8">Polysaccharide chain length determinant N-terminal domain-containing protein</fullName>
    </recommendedName>
</protein>
<evidence type="ECO:0000313" key="10">
    <source>
        <dbReference type="Proteomes" id="UP000321926"/>
    </source>
</evidence>
<keyword evidence="4 7" id="KW-1133">Transmembrane helix</keyword>
<evidence type="ECO:0000256" key="7">
    <source>
        <dbReference type="SAM" id="Phobius"/>
    </source>
</evidence>
<dbReference type="GO" id="GO:0004713">
    <property type="term" value="F:protein tyrosine kinase activity"/>
    <property type="evidence" value="ECO:0007669"/>
    <property type="project" value="TreeGrafter"/>
</dbReference>
<keyword evidence="6" id="KW-0175">Coiled coil</keyword>
<dbReference type="OrthoDB" id="781284at2"/>
<dbReference type="InterPro" id="IPR027417">
    <property type="entry name" value="P-loop_NTPase"/>
</dbReference>
<dbReference type="Pfam" id="PF02706">
    <property type="entry name" value="Wzz"/>
    <property type="match status" value="1"/>
</dbReference>
<dbReference type="RefSeq" id="WP_147923281.1">
    <property type="nucleotide sequence ID" value="NZ_VRTY01000088.1"/>
</dbReference>
<dbReference type="GO" id="GO:0005886">
    <property type="term" value="C:plasma membrane"/>
    <property type="evidence" value="ECO:0007669"/>
    <property type="project" value="UniProtKB-SubCell"/>
</dbReference>
<dbReference type="PANTHER" id="PTHR32309:SF13">
    <property type="entry name" value="FERRIC ENTEROBACTIN TRANSPORT PROTEIN FEPE"/>
    <property type="match status" value="1"/>
</dbReference>
<dbReference type="Gene3D" id="3.40.50.300">
    <property type="entry name" value="P-loop containing nucleotide triphosphate hydrolases"/>
    <property type="match status" value="1"/>
</dbReference>
<name>A0A5C8J7B8_9BACT</name>
<comment type="subcellular location">
    <subcellularLocation>
        <location evidence="1">Cell membrane</location>
        <topology evidence="1">Multi-pass membrane protein</topology>
    </subcellularLocation>
</comment>
<evidence type="ECO:0000256" key="1">
    <source>
        <dbReference type="ARBA" id="ARBA00004651"/>
    </source>
</evidence>
<feature type="transmembrane region" description="Helical" evidence="7">
    <location>
        <begin position="471"/>
        <end position="495"/>
    </location>
</feature>
<reference evidence="9 10" key="1">
    <citation type="submission" date="2019-08" db="EMBL/GenBank/DDBJ databases">
        <authorList>
            <person name="Shi S."/>
        </authorList>
    </citation>
    <scope>NUCLEOTIDE SEQUENCE [LARGE SCALE GENOMIC DNA]</scope>
    <source>
        <strain evidence="9 10">GY10130</strain>
    </source>
</reference>
<evidence type="ECO:0000256" key="6">
    <source>
        <dbReference type="SAM" id="Coils"/>
    </source>
</evidence>
<dbReference type="PANTHER" id="PTHR32309">
    <property type="entry name" value="TYROSINE-PROTEIN KINASE"/>
    <property type="match status" value="1"/>
</dbReference>
<keyword evidence="5 7" id="KW-0472">Membrane</keyword>
<organism evidence="9 10">
    <name type="scientific">Pontibacter qinzhouensis</name>
    <dbReference type="NCBI Taxonomy" id="2603253"/>
    <lineage>
        <taxon>Bacteria</taxon>
        <taxon>Pseudomonadati</taxon>
        <taxon>Bacteroidota</taxon>
        <taxon>Cytophagia</taxon>
        <taxon>Cytophagales</taxon>
        <taxon>Hymenobacteraceae</taxon>
        <taxon>Pontibacter</taxon>
    </lineage>
</organism>
<keyword evidence="3 7" id="KW-0812">Transmembrane</keyword>
<gene>
    <name evidence="9" type="ORF">FVR03_18635</name>
</gene>
<keyword evidence="10" id="KW-1185">Reference proteome</keyword>
<dbReference type="SUPFAM" id="SSF52540">
    <property type="entry name" value="P-loop containing nucleoside triphosphate hydrolases"/>
    <property type="match status" value="1"/>
</dbReference>